<keyword evidence="2" id="KW-1185">Reference proteome</keyword>
<evidence type="ECO:0000313" key="1">
    <source>
        <dbReference type="EMBL" id="SDE42189.1"/>
    </source>
</evidence>
<gene>
    <name evidence="1" type="ORF">SAMN04488071_2922</name>
</gene>
<dbReference type="EMBL" id="FNAK01000006">
    <property type="protein sequence ID" value="SDE42189.1"/>
    <property type="molecule type" value="Genomic_DNA"/>
</dbReference>
<name>A0A1G7CSA8_9PROT</name>
<protein>
    <submittedName>
        <fullName evidence="1">Uncharacterized protein</fullName>
    </submittedName>
</protein>
<dbReference type="AlphaFoldDB" id="A0A1G7CSA8"/>
<proteinExistence type="predicted"/>
<accession>A0A1G7CSA8</accession>
<organism evidence="1 2">
    <name type="scientific">Kordiimonas lacus</name>
    <dbReference type="NCBI Taxonomy" id="637679"/>
    <lineage>
        <taxon>Bacteria</taxon>
        <taxon>Pseudomonadati</taxon>
        <taxon>Pseudomonadota</taxon>
        <taxon>Alphaproteobacteria</taxon>
        <taxon>Kordiimonadales</taxon>
        <taxon>Kordiimonadaceae</taxon>
        <taxon>Kordiimonas</taxon>
    </lineage>
</organism>
<sequence length="142" mass="15142">MDLGLTLGSLVAIIVLALLTAKLFPNTGRLDADRVARNIVRYAPEAQVADVMVDATGNVALAALDAPADCFGLARLLGDRVVCRLLTSADIRKVYKDHARITLVLNDFTQPEITLTMPAATLAQATKLLDGFANREEATHAA</sequence>
<dbReference type="RefSeq" id="WP_068306557.1">
    <property type="nucleotide sequence ID" value="NZ_FNAK01000006.1"/>
</dbReference>
<evidence type="ECO:0000313" key="2">
    <source>
        <dbReference type="Proteomes" id="UP000183685"/>
    </source>
</evidence>
<dbReference type="Proteomes" id="UP000183685">
    <property type="component" value="Unassembled WGS sequence"/>
</dbReference>
<reference evidence="1 2" key="1">
    <citation type="submission" date="2016-10" db="EMBL/GenBank/DDBJ databases">
        <authorList>
            <person name="de Groot N.N."/>
        </authorList>
    </citation>
    <scope>NUCLEOTIDE SEQUENCE [LARGE SCALE GENOMIC DNA]</scope>
    <source>
        <strain evidence="1 2">CGMCC 1.9109</strain>
    </source>
</reference>
<dbReference type="STRING" id="637679.GCA_001550055_02999"/>
<dbReference type="OrthoDB" id="8481970at2"/>